<sequence>MDSKCQSIRSKTQPNLRCLFNAKNGNKYCPLHLIQNNIIDFNPKNEEFFSTVTDNNNEHPQNTINPIYKQINLDTINSIGIKTFVTKDLNNKDNGKDKTTGIKKKIKNSKSVSSKMLHEQKVTTIADSYQNTEDDLEMKLLILINNEENLEKISKLIGPAFNDLTLAEDNEDPVTYDQFWTVENGIKKPSGINRYFIFSYIDSNDKIRCFTIMSINDLISRNNLEHPITMEKIPEEDIIRAIELIDFYKKEIGLFNSSNMEISREFQIKHKLSNLFKKFHVHSIYLEENWLLDITNLSNLDKIIHETNKLISNNLVSINPNLKTFDLFKKKFTVNSSKNKKVLETDSNTTKETYIDAQWYIVEQWEKLIELADNTNNQIPIWVLILGLSYVVPEIKQKFPDLEIML</sequence>
<name>A0A0G2Y682_MIMIV</name>
<organism evidence="1 2">
    <name type="scientific">Acanthamoeba polyphaga mimivirus</name>
    <name type="common">APMV</name>
    <dbReference type="NCBI Taxonomy" id="212035"/>
    <lineage>
        <taxon>Viruses</taxon>
        <taxon>Varidnaviria</taxon>
        <taxon>Bamfordvirae</taxon>
        <taxon>Nucleocytoviricota</taxon>
        <taxon>Megaviricetes</taxon>
        <taxon>Imitervirales</taxon>
        <taxon>Mimiviridae</taxon>
        <taxon>Megamimivirinae</taxon>
        <taxon>Mimivirus</taxon>
        <taxon>Mimivirus bradfordmassiliense</taxon>
    </lineage>
</organism>
<proteinExistence type="predicted"/>
<accession>A0A0G2Y682</accession>
<evidence type="ECO:0000313" key="1">
    <source>
        <dbReference type="EMBL" id="AKI79282.1"/>
    </source>
</evidence>
<evidence type="ECO:0000313" key="2">
    <source>
        <dbReference type="Proteomes" id="UP000241474"/>
    </source>
</evidence>
<reference evidence="1 2" key="1">
    <citation type="submission" date="2014-10" db="EMBL/GenBank/DDBJ databases">
        <title>Pan-genome analysis of Brazilian lineage A amoebal mimiviruses.</title>
        <authorList>
            <person name="Assis F.L."/>
            <person name="Abrahao J.S."/>
            <person name="Kroon E.G."/>
            <person name="Dornas F.P."/>
            <person name="Andrade K.R."/>
            <person name="Borato P.V.M."/>
            <person name="Pilotto M.R."/>
            <person name="Benamar S."/>
            <person name="LaScola B."/>
            <person name="Colson P."/>
        </authorList>
    </citation>
    <scope>NUCLEOTIDE SEQUENCE [LARGE SCALE GENOMIC DNA]</scope>
    <source>
        <strain evidence="1 2">Oyster</strain>
    </source>
</reference>
<organismHost>
    <name type="scientific">Acanthamoeba polyphaga</name>
    <name type="common">Amoeba</name>
    <dbReference type="NCBI Taxonomy" id="5757"/>
</organismHost>
<dbReference type="Proteomes" id="UP000241474">
    <property type="component" value="Segment"/>
</dbReference>
<protein>
    <submittedName>
        <fullName evidence="1">Uncharacterized protein</fullName>
    </submittedName>
</protein>
<dbReference type="EMBL" id="KM982401">
    <property type="protein sequence ID" value="AKI79282.1"/>
    <property type="molecule type" value="Genomic_DNA"/>
</dbReference>